<dbReference type="SMART" id="SM01017">
    <property type="entry name" value="Arrestin_C"/>
    <property type="match status" value="1"/>
</dbReference>
<organism evidence="3 4">
    <name type="scientific">Umbra pygmaea</name>
    <name type="common">Eastern mudminnow</name>
    <dbReference type="NCBI Taxonomy" id="75934"/>
    <lineage>
        <taxon>Eukaryota</taxon>
        <taxon>Metazoa</taxon>
        <taxon>Chordata</taxon>
        <taxon>Craniata</taxon>
        <taxon>Vertebrata</taxon>
        <taxon>Euteleostomi</taxon>
        <taxon>Actinopterygii</taxon>
        <taxon>Neopterygii</taxon>
        <taxon>Teleostei</taxon>
        <taxon>Protacanthopterygii</taxon>
        <taxon>Esociformes</taxon>
        <taxon>Umbridae</taxon>
        <taxon>Umbra</taxon>
    </lineage>
</organism>
<dbReference type="Gene3D" id="2.60.40.640">
    <property type="match status" value="2"/>
</dbReference>
<dbReference type="AlphaFoldDB" id="A0ABD0WSF9"/>
<comment type="caution">
    <text evidence="3">The sequence shown here is derived from an EMBL/GenBank/DDBJ whole genome shotgun (WGS) entry which is preliminary data.</text>
</comment>
<comment type="similarity">
    <text evidence="1">Belongs to the arrestin family.</text>
</comment>
<dbReference type="Pfam" id="PF02752">
    <property type="entry name" value="Arrestin_C"/>
    <property type="match status" value="1"/>
</dbReference>
<dbReference type="InterPro" id="IPR014756">
    <property type="entry name" value="Ig_E-set"/>
</dbReference>
<dbReference type="InterPro" id="IPR011022">
    <property type="entry name" value="Arrestin_C-like"/>
</dbReference>
<dbReference type="InterPro" id="IPR014752">
    <property type="entry name" value="Arrestin-like_C"/>
</dbReference>
<evidence type="ECO:0000256" key="1">
    <source>
        <dbReference type="ARBA" id="ARBA00005298"/>
    </source>
</evidence>
<dbReference type="Proteomes" id="UP001557470">
    <property type="component" value="Unassembled WGS sequence"/>
</dbReference>
<dbReference type="PANTHER" id="PTHR11188:SF135">
    <property type="entry name" value="ARRESTIN DOMAIN CONTAINING 3-LIKE-RELATED"/>
    <property type="match status" value="1"/>
</dbReference>
<dbReference type="GO" id="GO:0007399">
    <property type="term" value="P:nervous system development"/>
    <property type="evidence" value="ECO:0007669"/>
    <property type="project" value="UniProtKB-ARBA"/>
</dbReference>
<evidence type="ECO:0000313" key="3">
    <source>
        <dbReference type="EMBL" id="KAL0979754.1"/>
    </source>
</evidence>
<dbReference type="Pfam" id="PF00339">
    <property type="entry name" value="Arrestin_N"/>
    <property type="match status" value="1"/>
</dbReference>
<dbReference type="InterPro" id="IPR050357">
    <property type="entry name" value="Arrestin_domain-protein"/>
</dbReference>
<evidence type="ECO:0000259" key="2">
    <source>
        <dbReference type="SMART" id="SM01017"/>
    </source>
</evidence>
<dbReference type="PANTHER" id="PTHR11188">
    <property type="entry name" value="ARRESTIN DOMAIN CONTAINING PROTEIN"/>
    <property type="match status" value="1"/>
</dbReference>
<dbReference type="InterPro" id="IPR011021">
    <property type="entry name" value="Arrestin-like_N"/>
</dbReference>
<sequence>MAIKCFSVDYSMSNEQGTFSSGDRLTGRVTLVLSRDITLQSLSVEAIGKAEVKWTEPDGKNVVVYSEKEKYFCLRTLLQEGKGDGSEVVTAGQHVYPFTFHIPAKGMPSSYVGKWGKITYCLEVKLIRTLWQIDEVKKEFPFLSKAVMIIAGLREPQCVSKIVYFASGKISMDIHIEMMGYKPGEAIQVIVQIHNNSTRPVTPNFYLFEKQSFFAKRRRKVYTNDIIKEIGDPVPAGSNQTVTKVLTVPPHIPITFLDCSIIKLEYRLKVSLDVPVAKDPEVKLPLVILLDKSKVAEKRLQEYSWSK</sequence>
<dbReference type="EMBL" id="JAGEUA010000005">
    <property type="protein sequence ID" value="KAL0979754.1"/>
    <property type="molecule type" value="Genomic_DNA"/>
</dbReference>
<evidence type="ECO:0000313" key="4">
    <source>
        <dbReference type="Proteomes" id="UP001557470"/>
    </source>
</evidence>
<reference evidence="3 4" key="1">
    <citation type="submission" date="2024-06" db="EMBL/GenBank/DDBJ databases">
        <authorList>
            <person name="Pan Q."/>
            <person name="Wen M."/>
            <person name="Jouanno E."/>
            <person name="Zahm M."/>
            <person name="Klopp C."/>
            <person name="Cabau C."/>
            <person name="Louis A."/>
            <person name="Berthelot C."/>
            <person name="Parey E."/>
            <person name="Roest Crollius H."/>
            <person name="Montfort J."/>
            <person name="Robinson-Rechavi M."/>
            <person name="Bouchez O."/>
            <person name="Lampietro C."/>
            <person name="Lopez Roques C."/>
            <person name="Donnadieu C."/>
            <person name="Postlethwait J."/>
            <person name="Bobe J."/>
            <person name="Verreycken H."/>
            <person name="Guiguen Y."/>
        </authorList>
    </citation>
    <scope>NUCLEOTIDE SEQUENCE [LARGE SCALE GENOMIC DNA]</scope>
    <source>
        <strain evidence="3">Up_M1</strain>
        <tissue evidence="3">Testis</tissue>
    </source>
</reference>
<feature type="domain" description="Arrestin C-terminal-like" evidence="2">
    <location>
        <begin position="166"/>
        <end position="293"/>
    </location>
</feature>
<keyword evidence="4" id="KW-1185">Reference proteome</keyword>
<dbReference type="SUPFAM" id="SSF81296">
    <property type="entry name" value="E set domains"/>
    <property type="match status" value="2"/>
</dbReference>
<name>A0ABD0WSF9_UMBPY</name>
<proteinExistence type="inferred from homology"/>
<accession>A0ABD0WSF9</accession>
<gene>
    <name evidence="3" type="ORF">UPYG_G00189200</name>
</gene>
<protein>
    <recommendedName>
        <fullName evidence="2">Arrestin C-terminal-like domain-containing protein</fullName>
    </recommendedName>
</protein>